<keyword evidence="3" id="KW-1185">Reference proteome</keyword>
<evidence type="ECO:0000313" key="2">
    <source>
        <dbReference type="EMBL" id="MFC0243233.1"/>
    </source>
</evidence>
<dbReference type="InterPro" id="IPR014729">
    <property type="entry name" value="Rossmann-like_a/b/a_fold"/>
</dbReference>
<dbReference type="Gene3D" id="3.40.50.620">
    <property type="entry name" value="HUPs"/>
    <property type="match status" value="1"/>
</dbReference>
<dbReference type="Proteomes" id="UP001589775">
    <property type="component" value="Unassembled WGS sequence"/>
</dbReference>
<keyword evidence="1" id="KW-0671">Queuosine biosynthesis</keyword>
<dbReference type="RefSeq" id="WP_378391935.1">
    <property type="nucleotide sequence ID" value="NZ_JBHLWM010000008.1"/>
</dbReference>
<organism evidence="2 3">
    <name type="scientific">Rhodopseudomonas telluris</name>
    <dbReference type="NCBI Taxonomy" id="644215"/>
    <lineage>
        <taxon>Bacteria</taxon>
        <taxon>Pseudomonadati</taxon>
        <taxon>Pseudomonadota</taxon>
        <taxon>Alphaproteobacteria</taxon>
        <taxon>Hyphomicrobiales</taxon>
        <taxon>Nitrobacteraceae</taxon>
        <taxon>Rhodopseudomonas</taxon>
    </lineage>
</organism>
<accession>A0ABV6EYD2</accession>
<evidence type="ECO:0000256" key="1">
    <source>
        <dbReference type="ARBA" id="ARBA00022785"/>
    </source>
</evidence>
<gene>
    <name evidence="2" type="primary">qatC</name>
    <name evidence="2" type="ORF">ACFFJ6_22300</name>
</gene>
<name>A0ABV6EYD2_9BRAD</name>
<comment type="caution">
    <text evidence="2">The sequence shown here is derived from an EMBL/GenBank/DDBJ whole genome shotgun (WGS) entry which is preliminary data.</text>
</comment>
<reference evidence="2 3" key="1">
    <citation type="submission" date="2024-09" db="EMBL/GenBank/DDBJ databases">
        <authorList>
            <person name="Sun Q."/>
            <person name="Mori K."/>
        </authorList>
    </citation>
    <scope>NUCLEOTIDE SEQUENCE [LARGE SCALE GENOMIC DNA]</scope>
    <source>
        <strain evidence="2 3">KCTC 23279</strain>
    </source>
</reference>
<protein>
    <submittedName>
        <fullName evidence="2">Qat anti-phage system QueC-like protein QatC</fullName>
    </submittedName>
</protein>
<dbReference type="Pfam" id="PF06508">
    <property type="entry name" value="QueC"/>
    <property type="match status" value="1"/>
</dbReference>
<dbReference type="EMBL" id="JBHLWM010000008">
    <property type="protein sequence ID" value="MFC0243233.1"/>
    <property type="molecule type" value="Genomic_DNA"/>
</dbReference>
<sequence>MSRFVFHIDREAIPVEPDDDVHVWLYGSSPPYAHVGTVGAQAYDAATRLLLQPTRAVMDLLSIAMAVTAADTFILRADEPDGWRRTFEMHLPLSDPDKWIPLKPLLESTLRFLSSDLWHFEFTRGGMDPPPVSEIRARNRVVNLANVDCVSLFSGGLDSAIGALDLLGRGSRPLLVSHASKGDADKQDVIAELLPSTCERMSVNSYPTWAGADDDSQRTRSFQFLALGTLAAEAVARYRRMAKANLFVCENGLIALNPPLTPRRLGSHSTRTAHPHFLGSIQALLDGAGIPVEVSNPYRHLTKGEMTAANAARHKFSDFARETVSCGKWKRRNQQCGRCVPCLIRRASFHAAGVSDGTDYQYPDLHAVMTDEGGRDDLIAVQAALVRGGDMERYVMNAGPLPLAAQDRQEYIDVAARGMEELRRYLASEGFAV</sequence>
<dbReference type="InterPro" id="IPR049676">
    <property type="entry name" value="QatC"/>
</dbReference>
<dbReference type="SUPFAM" id="SSF52402">
    <property type="entry name" value="Adenine nucleotide alpha hydrolases-like"/>
    <property type="match status" value="1"/>
</dbReference>
<dbReference type="InterPro" id="IPR018317">
    <property type="entry name" value="QueC"/>
</dbReference>
<evidence type="ECO:0000313" key="3">
    <source>
        <dbReference type="Proteomes" id="UP001589775"/>
    </source>
</evidence>
<proteinExistence type="predicted"/>
<dbReference type="NCBIfam" id="NF041925">
    <property type="entry name" value="QatC"/>
    <property type="match status" value="1"/>
</dbReference>